<feature type="domain" description="HTH-like" evidence="1">
    <location>
        <begin position="12"/>
        <end position="46"/>
    </location>
</feature>
<dbReference type="EMBL" id="JAAGOX010000021">
    <property type="protein sequence ID" value="NDW45783.1"/>
    <property type="molecule type" value="Genomic_DNA"/>
</dbReference>
<proteinExistence type="predicted"/>
<dbReference type="Pfam" id="PF13276">
    <property type="entry name" value="HTH_21"/>
    <property type="match status" value="1"/>
</dbReference>
<comment type="caution">
    <text evidence="2">The sequence shown here is derived from an EMBL/GenBank/DDBJ whole genome shotgun (WGS) entry which is preliminary data.</text>
</comment>
<dbReference type="InterPro" id="IPR025948">
    <property type="entry name" value="HTH-like_dom"/>
</dbReference>
<evidence type="ECO:0000259" key="1">
    <source>
        <dbReference type="Pfam" id="PF13276"/>
    </source>
</evidence>
<organism evidence="2">
    <name type="scientific">Ruegeria sp. PrR005</name>
    <dbReference type="NCBI Taxonomy" id="2706882"/>
    <lineage>
        <taxon>Bacteria</taxon>
        <taxon>Pseudomonadati</taxon>
        <taxon>Pseudomonadota</taxon>
        <taxon>Alphaproteobacteria</taxon>
        <taxon>Rhodobacterales</taxon>
        <taxon>Roseobacteraceae</taxon>
        <taxon>Ruegeria</taxon>
    </lineage>
</organism>
<accession>A0A6B2NSL0</accession>
<evidence type="ECO:0000313" key="2">
    <source>
        <dbReference type="EMBL" id="NDW45783.1"/>
    </source>
</evidence>
<sequence length="48" mass="5578">MFMNLRVDHCVPAMWRQLQREGLTVARCTVDRLMKSIAIQGIIRGKPH</sequence>
<protein>
    <submittedName>
        <fullName evidence="2">IS3 family transposase</fullName>
    </submittedName>
</protein>
<gene>
    <name evidence="2" type="ORF">G0P99_12515</name>
</gene>
<name>A0A6B2NSL0_9RHOB</name>
<dbReference type="AlphaFoldDB" id="A0A6B2NSL0"/>
<reference evidence="2" key="1">
    <citation type="submission" date="2020-02" db="EMBL/GenBank/DDBJ databases">
        <title>Delineation of the pyrene-degrading pathway in Roseobacter clade bacteria by genomic analysis.</title>
        <authorList>
            <person name="Zhou H."/>
            <person name="Wang H."/>
        </authorList>
    </citation>
    <scope>NUCLEOTIDE SEQUENCE</scope>
    <source>
        <strain evidence="2">PrR005</strain>
    </source>
</reference>